<evidence type="ECO:0000313" key="1">
    <source>
        <dbReference type="EMBL" id="STX37714.1"/>
    </source>
</evidence>
<dbReference type="EMBL" id="UGNY01000001">
    <property type="protein sequence ID" value="STX37714.1"/>
    <property type="molecule type" value="Genomic_DNA"/>
</dbReference>
<gene>
    <name evidence="1" type="ORF">NCTC11978_00891</name>
</gene>
<name>A0A378J0B0_9GAMM</name>
<sequence>MNEEYKKLLEITDENSLIITKSHWEQRRGQDTDIYECEEQDKKDQLVATYTVKDSTSIYPPFKNSITWKKH</sequence>
<dbReference type="Proteomes" id="UP000254033">
    <property type="component" value="Unassembled WGS sequence"/>
</dbReference>
<reference evidence="1 2" key="1">
    <citation type="submission" date="2018-06" db="EMBL/GenBank/DDBJ databases">
        <authorList>
            <consortium name="Pathogen Informatics"/>
            <person name="Doyle S."/>
        </authorList>
    </citation>
    <scope>NUCLEOTIDE SEQUENCE [LARGE SCALE GENOMIC DNA]</scope>
    <source>
        <strain evidence="1 2">NCTC11978</strain>
    </source>
</reference>
<dbReference type="RefSeq" id="WP_115174725.1">
    <property type="nucleotide sequence ID" value="NZ_UGNY01000001.1"/>
</dbReference>
<proteinExistence type="predicted"/>
<evidence type="ECO:0000313" key="2">
    <source>
        <dbReference type="Proteomes" id="UP000254033"/>
    </source>
</evidence>
<protein>
    <submittedName>
        <fullName evidence="1">Uncharacterized protein</fullName>
    </submittedName>
</protein>
<accession>A0A378J0B0</accession>
<organism evidence="1 2">
    <name type="scientific">Legionella feeleii</name>
    <dbReference type="NCBI Taxonomy" id="453"/>
    <lineage>
        <taxon>Bacteria</taxon>
        <taxon>Pseudomonadati</taxon>
        <taxon>Pseudomonadota</taxon>
        <taxon>Gammaproteobacteria</taxon>
        <taxon>Legionellales</taxon>
        <taxon>Legionellaceae</taxon>
        <taxon>Legionella</taxon>
    </lineage>
</organism>
<dbReference type="AlphaFoldDB" id="A0A378J0B0"/>